<protein>
    <recommendedName>
        <fullName evidence="4">BZIP domain-containing protein</fullName>
    </recommendedName>
</protein>
<feature type="compositionally biased region" description="Low complexity" evidence="2">
    <location>
        <begin position="114"/>
        <end position="131"/>
    </location>
</feature>
<evidence type="ECO:0000256" key="2">
    <source>
        <dbReference type="SAM" id="MobiDB-lite"/>
    </source>
</evidence>
<feature type="region of interest" description="Disordered" evidence="2">
    <location>
        <begin position="111"/>
        <end position="214"/>
    </location>
</feature>
<dbReference type="SMART" id="SM00338">
    <property type="entry name" value="BRLZ"/>
    <property type="match status" value="1"/>
</dbReference>
<dbReference type="AlphaFoldDB" id="G4TDY4"/>
<feature type="compositionally biased region" description="Acidic residues" evidence="2">
    <location>
        <begin position="136"/>
        <end position="150"/>
    </location>
</feature>
<feature type="region of interest" description="Disordered" evidence="2">
    <location>
        <begin position="444"/>
        <end position="466"/>
    </location>
</feature>
<reference evidence="5 6" key="1">
    <citation type="journal article" date="2011" name="PLoS Pathog.">
        <title>Endophytic Life Strategies Decoded by Genome and Transcriptome Analyses of the Mutualistic Root Symbiont Piriformospora indica.</title>
        <authorList>
            <person name="Zuccaro A."/>
            <person name="Lahrmann U."/>
            <person name="Guldener U."/>
            <person name="Langen G."/>
            <person name="Pfiffi S."/>
            <person name="Biedenkopf D."/>
            <person name="Wong P."/>
            <person name="Samans B."/>
            <person name="Grimm C."/>
            <person name="Basiewicz M."/>
            <person name="Murat C."/>
            <person name="Martin F."/>
            <person name="Kogel K.H."/>
        </authorList>
    </citation>
    <scope>NUCLEOTIDE SEQUENCE [LARGE SCALE GENOMIC DNA]</scope>
    <source>
        <strain evidence="5 6">DSM 11827</strain>
    </source>
</reference>
<accession>G4TDY4</accession>
<feature type="compositionally biased region" description="Basic and acidic residues" evidence="2">
    <location>
        <begin position="186"/>
        <end position="200"/>
    </location>
</feature>
<feature type="coiled-coil region" evidence="1">
    <location>
        <begin position="270"/>
        <end position="304"/>
    </location>
</feature>
<keyword evidence="3" id="KW-1133">Transmembrane helix</keyword>
<keyword evidence="3" id="KW-0812">Transmembrane</keyword>
<organism evidence="5 6">
    <name type="scientific">Serendipita indica (strain DSM 11827)</name>
    <name type="common">Root endophyte fungus</name>
    <name type="synonym">Piriformospora indica</name>
    <dbReference type="NCBI Taxonomy" id="1109443"/>
    <lineage>
        <taxon>Eukaryota</taxon>
        <taxon>Fungi</taxon>
        <taxon>Dikarya</taxon>
        <taxon>Basidiomycota</taxon>
        <taxon>Agaricomycotina</taxon>
        <taxon>Agaricomycetes</taxon>
        <taxon>Sebacinales</taxon>
        <taxon>Serendipitaceae</taxon>
        <taxon>Serendipita</taxon>
    </lineage>
</organism>
<dbReference type="EMBL" id="CAFZ01000057">
    <property type="protein sequence ID" value="CCA69511.1"/>
    <property type="molecule type" value="Genomic_DNA"/>
</dbReference>
<name>G4TDY4_SERID</name>
<dbReference type="CDD" id="cd14810">
    <property type="entry name" value="bZIP_u1"/>
    <property type="match status" value="1"/>
</dbReference>
<dbReference type="PROSITE" id="PS00036">
    <property type="entry name" value="BZIP_BASIC"/>
    <property type="match status" value="1"/>
</dbReference>
<feature type="compositionally biased region" description="Low complexity" evidence="2">
    <location>
        <begin position="159"/>
        <end position="169"/>
    </location>
</feature>
<feature type="region of interest" description="Disordered" evidence="2">
    <location>
        <begin position="328"/>
        <end position="354"/>
    </location>
</feature>
<dbReference type="Pfam" id="PF00170">
    <property type="entry name" value="bZIP_1"/>
    <property type="match status" value="1"/>
</dbReference>
<gene>
    <name evidence="5" type="ORF">PIIN_03450</name>
</gene>
<keyword evidence="6" id="KW-1185">Reference proteome</keyword>
<dbReference type="PANTHER" id="PTHR37616">
    <property type="entry name" value="BZIP TRANSCRIPTION FACTOR 60-LIKE"/>
    <property type="match status" value="1"/>
</dbReference>
<comment type="caution">
    <text evidence="5">The sequence shown here is derived from an EMBL/GenBank/DDBJ whole genome shotgun (WGS) entry which is preliminary data.</text>
</comment>
<dbReference type="OrthoDB" id="5571888at2759"/>
<dbReference type="InterPro" id="IPR046347">
    <property type="entry name" value="bZIP_sf"/>
</dbReference>
<evidence type="ECO:0000256" key="1">
    <source>
        <dbReference type="SAM" id="Coils"/>
    </source>
</evidence>
<dbReference type="SUPFAM" id="SSF57959">
    <property type="entry name" value="Leucine zipper domain"/>
    <property type="match status" value="1"/>
</dbReference>
<feature type="domain" description="BZIP" evidence="4">
    <location>
        <begin position="231"/>
        <end position="294"/>
    </location>
</feature>
<evidence type="ECO:0000313" key="6">
    <source>
        <dbReference type="Proteomes" id="UP000007148"/>
    </source>
</evidence>
<dbReference type="PROSITE" id="PS50217">
    <property type="entry name" value="BZIP"/>
    <property type="match status" value="1"/>
</dbReference>
<sequence length="708" mass="77204">MAQKPQHGENMGLSNDDFTFFDHYVDPSWSTVVDPAQNAPDETLFAGLADFTKDPMFLEPLPFDLGTFINSMGSDSASMSTKDLFTPTAAGGVAPPGTVQPTATILEPSLGAFSDSASPADSHSPSQSASIHADEANSDSDEESDDQEDDFVTRKRTSSSRGRGVSTSVKSKRAANKPKPYPRVSDVVRDAPHKLADGKRHPASTELKGSVRTADAADDDWRPTMEEYQKMSSKEKRQLRNKISARNFRVRRKEYITTLEGEVAARDQQLQTYREELSNTKSENSELRKEIERLKREIMEGRGGVSIFEQSPSDSKANVLAQANSKVTRAKNVVPRPTRNKDLPASGSTRGFWGGATMNGTTPVHTTLIPDFDISTTLSGKPRLQENMNPLLNSSVKRDAQSTTPNLPLLSSGLDGLHNFTFRNMDGDRMQLWSRMAREAGAAQARREELLGSPASSAGSSLGSSGYSSNLSHNINPLFFASPLAKKDINKSVPMPTPTQALVGTSIAHHVTGKLMGALWGAFAPKSVLDMDKVKKVLDGKAELRVVDVDSRSNTAALEEGLKAMNLASTPSPQPTRKTSVDALEEGLKSMSLTPPAATKKETSSSGRIVWTPYADWPFALADAPGQHKTHCDRSALTFLYRIYLFLVSWFAILFEYPAFRVPTRTPPLRFHSVAIRIIHHSSGSSHSTYPTIVPSPPRPPSFDSLLS</sequence>
<dbReference type="InterPro" id="IPR004827">
    <property type="entry name" value="bZIP"/>
</dbReference>
<dbReference type="InParanoid" id="G4TDY4"/>
<keyword evidence="3" id="KW-0472">Membrane</keyword>
<feature type="compositionally biased region" description="Low complexity" evidence="2">
    <location>
        <begin position="451"/>
        <end position="466"/>
    </location>
</feature>
<keyword evidence="1" id="KW-0175">Coiled coil</keyword>
<dbReference type="eggNOG" id="ENOG502S89P">
    <property type="taxonomic scope" value="Eukaryota"/>
</dbReference>
<dbReference type="PANTHER" id="PTHR37616:SF2">
    <property type="entry name" value="BZIP DOMAIN-CONTAINING PROTEIN"/>
    <property type="match status" value="1"/>
</dbReference>
<evidence type="ECO:0000256" key="3">
    <source>
        <dbReference type="SAM" id="Phobius"/>
    </source>
</evidence>
<dbReference type="STRING" id="1109443.G4TDY4"/>
<evidence type="ECO:0000259" key="4">
    <source>
        <dbReference type="PROSITE" id="PS50217"/>
    </source>
</evidence>
<dbReference type="HOGENOM" id="CLU_389843_0_0_1"/>
<feature type="transmembrane region" description="Helical" evidence="3">
    <location>
        <begin position="639"/>
        <end position="660"/>
    </location>
</feature>
<feature type="region of interest" description="Disordered" evidence="2">
    <location>
        <begin position="684"/>
        <end position="708"/>
    </location>
</feature>
<dbReference type="Gene3D" id="1.20.5.170">
    <property type="match status" value="1"/>
</dbReference>
<dbReference type="Proteomes" id="UP000007148">
    <property type="component" value="Unassembled WGS sequence"/>
</dbReference>
<evidence type="ECO:0000313" key="5">
    <source>
        <dbReference type="EMBL" id="CCA69511.1"/>
    </source>
</evidence>
<proteinExistence type="predicted"/>
<dbReference type="GO" id="GO:0003700">
    <property type="term" value="F:DNA-binding transcription factor activity"/>
    <property type="evidence" value="ECO:0007669"/>
    <property type="project" value="InterPro"/>
</dbReference>